<organism evidence="13">
    <name type="scientific">Auxenochlorella protothecoides</name>
    <name type="common">Green microalga</name>
    <name type="synonym">Chlorella protothecoides</name>
    <dbReference type="NCBI Taxonomy" id="3075"/>
    <lineage>
        <taxon>Eukaryota</taxon>
        <taxon>Viridiplantae</taxon>
        <taxon>Chlorophyta</taxon>
        <taxon>core chlorophytes</taxon>
        <taxon>Trebouxiophyceae</taxon>
        <taxon>Chlorellales</taxon>
        <taxon>Chlorellaceae</taxon>
        <taxon>Auxenochlorella</taxon>
    </lineage>
</organism>
<dbReference type="InterPro" id="IPR048356">
    <property type="entry name" value="MS_N"/>
</dbReference>
<evidence type="ECO:0000259" key="10">
    <source>
        <dbReference type="Pfam" id="PF01274"/>
    </source>
</evidence>
<protein>
    <recommendedName>
        <fullName evidence="3 9">Malate synthase</fullName>
        <ecNumber evidence="3 9">2.3.3.9</ecNumber>
    </recommendedName>
</protein>
<dbReference type="GO" id="GO:0006099">
    <property type="term" value="P:tricarboxylic acid cycle"/>
    <property type="evidence" value="ECO:0007669"/>
    <property type="project" value="UniProtKB-KW"/>
</dbReference>
<dbReference type="GO" id="GO:0006097">
    <property type="term" value="P:glyoxylate cycle"/>
    <property type="evidence" value="ECO:0007669"/>
    <property type="project" value="UniProtKB-UniPathway"/>
</dbReference>
<dbReference type="Pfam" id="PF20656">
    <property type="entry name" value="MS_N"/>
    <property type="match status" value="1"/>
</dbReference>
<keyword evidence="5 9" id="KW-0816">Tricarboxylic acid cycle</keyword>
<dbReference type="Pfam" id="PF01274">
    <property type="entry name" value="MS_TIM-barrel"/>
    <property type="match status" value="1"/>
</dbReference>
<evidence type="ECO:0000256" key="5">
    <source>
        <dbReference type="ARBA" id="ARBA00022532"/>
    </source>
</evidence>
<dbReference type="PANTHER" id="PTHR42902:SF1">
    <property type="entry name" value="MALATE SYNTHASE 1-RELATED"/>
    <property type="match status" value="1"/>
</dbReference>
<dbReference type="PROSITE" id="PS00510">
    <property type="entry name" value="MALATE_SYNTHASE"/>
    <property type="match status" value="1"/>
</dbReference>
<comment type="pathway">
    <text evidence="1 9">Carbohydrate metabolism; glyoxylate cycle; (S)-malate from isocitrate: step 2/2.</text>
</comment>
<dbReference type="CDD" id="cd00727">
    <property type="entry name" value="malate_synt_A"/>
    <property type="match status" value="1"/>
</dbReference>
<dbReference type="GO" id="GO:0004474">
    <property type="term" value="F:malate synthase activity"/>
    <property type="evidence" value="ECO:0007669"/>
    <property type="project" value="UniProtKB-EC"/>
</dbReference>
<dbReference type="InterPro" id="IPR006252">
    <property type="entry name" value="Malate_synthA"/>
</dbReference>
<dbReference type="FunFam" id="3.20.20.360:FF:000001">
    <property type="entry name" value="Malate synthase"/>
    <property type="match status" value="1"/>
</dbReference>
<dbReference type="AlphaFoldDB" id="A0A1D2ADK2"/>
<accession>A0A1D2ADK2</accession>
<gene>
    <name evidence="13" type="ORF">g.59790</name>
</gene>
<proteinExistence type="inferred from homology"/>
<dbReference type="Gene3D" id="1.20.1220.12">
    <property type="entry name" value="Malate synthase, domain III"/>
    <property type="match status" value="1"/>
</dbReference>
<evidence type="ECO:0000259" key="11">
    <source>
        <dbReference type="Pfam" id="PF20656"/>
    </source>
</evidence>
<dbReference type="Gene3D" id="3.20.20.360">
    <property type="entry name" value="Malate synthase, domain 3"/>
    <property type="match status" value="1"/>
</dbReference>
<evidence type="ECO:0000256" key="3">
    <source>
        <dbReference type="ARBA" id="ARBA00012636"/>
    </source>
</evidence>
<dbReference type="NCBIfam" id="TIGR01344">
    <property type="entry name" value="malate_syn_A"/>
    <property type="match status" value="1"/>
</dbReference>
<evidence type="ECO:0000313" key="13">
    <source>
        <dbReference type="EMBL" id="JAT77280.1"/>
    </source>
</evidence>
<dbReference type="InterPro" id="IPR011076">
    <property type="entry name" value="Malate_synth_sf"/>
</dbReference>
<comment type="catalytic activity">
    <reaction evidence="7 9">
        <text>glyoxylate + acetyl-CoA + H2O = (S)-malate + CoA + H(+)</text>
        <dbReference type="Rhea" id="RHEA:18181"/>
        <dbReference type="ChEBI" id="CHEBI:15377"/>
        <dbReference type="ChEBI" id="CHEBI:15378"/>
        <dbReference type="ChEBI" id="CHEBI:15589"/>
        <dbReference type="ChEBI" id="CHEBI:36655"/>
        <dbReference type="ChEBI" id="CHEBI:57287"/>
        <dbReference type="ChEBI" id="CHEBI:57288"/>
        <dbReference type="EC" id="2.3.3.9"/>
    </reaction>
</comment>
<evidence type="ECO:0000256" key="9">
    <source>
        <dbReference type="RuleBase" id="RU000555"/>
    </source>
</evidence>
<dbReference type="PANTHER" id="PTHR42902">
    <property type="entry name" value="MALATE SYNTHASE"/>
    <property type="match status" value="1"/>
</dbReference>
<dbReference type="InterPro" id="IPR046363">
    <property type="entry name" value="MS_N_TIM-barrel_dom"/>
</dbReference>
<dbReference type="EMBL" id="GDKF01001342">
    <property type="protein sequence ID" value="JAT77280.1"/>
    <property type="molecule type" value="Transcribed_RNA"/>
</dbReference>
<feature type="active site" description="Proton acceptor" evidence="8">
    <location>
        <position position="256"/>
    </location>
</feature>
<evidence type="ECO:0000259" key="12">
    <source>
        <dbReference type="Pfam" id="PF20659"/>
    </source>
</evidence>
<reference evidence="13" key="1">
    <citation type="submission" date="2015-08" db="EMBL/GenBank/DDBJ databases">
        <authorList>
            <person name="Babu N.S."/>
            <person name="Beckwith C.J."/>
            <person name="Beseler K.G."/>
            <person name="Brison A."/>
            <person name="Carone J.V."/>
            <person name="Caskin T.P."/>
            <person name="Diamond M."/>
            <person name="Durham M.E."/>
            <person name="Foxe J.M."/>
            <person name="Go M."/>
            <person name="Henderson B.A."/>
            <person name="Jones I.B."/>
            <person name="McGettigan J.A."/>
            <person name="Micheletti S.J."/>
            <person name="Nasrallah M.E."/>
            <person name="Ortiz D."/>
            <person name="Piller C.R."/>
            <person name="Privatt S.R."/>
            <person name="Schneider S.L."/>
            <person name="Sharp S."/>
            <person name="Smith T.C."/>
            <person name="Stanton J.D."/>
            <person name="Ullery H.E."/>
            <person name="Wilson R.J."/>
            <person name="Serrano M.G."/>
            <person name="Buck G."/>
            <person name="Lee V."/>
            <person name="Wang Y."/>
            <person name="Carvalho R."/>
            <person name="Voegtly L."/>
            <person name="Shi R."/>
            <person name="Duckworth R."/>
            <person name="Johnson A."/>
            <person name="Loviza R."/>
            <person name="Walstead R."/>
            <person name="Shah Z."/>
            <person name="Kiflezghi M."/>
            <person name="Wade K."/>
            <person name="Ball S.L."/>
            <person name="Bradley K.W."/>
            <person name="Asai D.J."/>
            <person name="Bowman C.A."/>
            <person name="Russell D.A."/>
            <person name="Pope W.H."/>
            <person name="Jacobs-Sera D."/>
            <person name="Hendrix R.W."/>
            <person name="Hatfull G.F."/>
        </authorList>
    </citation>
    <scope>NUCLEOTIDE SEQUENCE</scope>
</reference>
<dbReference type="InterPro" id="IPR048355">
    <property type="entry name" value="MS_C"/>
</dbReference>
<dbReference type="InterPro" id="IPR019830">
    <property type="entry name" value="Malate_synthase_CS"/>
</dbReference>
<dbReference type="EC" id="2.3.3.9" evidence="3 9"/>
<evidence type="ECO:0000256" key="8">
    <source>
        <dbReference type="PIRSR" id="PIRSR601465-50"/>
    </source>
</evidence>
<feature type="domain" description="Malate synthase TIM barrel" evidence="10">
    <location>
        <begin position="253"/>
        <end position="496"/>
    </location>
</feature>
<evidence type="ECO:0000256" key="2">
    <source>
        <dbReference type="ARBA" id="ARBA00006394"/>
    </source>
</evidence>
<name>A0A1D2ADK2_AUXPR</name>
<dbReference type="SUPFAM" id="SSF51645">
    <property type="entry name" value="Malate synthase G"/>
    <property type="match status" value="1"/>
</dbReference>
<feature type="domain" description="Malate synthase N-terminal" evidence="11">
    <location>
        <begin position="98"/>
        <end position="161"/>
    </location>
</feature>
<evidence type="ECO:0000256" key="7">
    <source>
        <dbReference type="ARBA" id="ARBA00047918"/>
    </source>
</evidence>
<feature type="active site" description="Proton donor" evidence="8">
    <location>
        <position position="536"/>
    </location>
</feature>
<feature type="non-terminal residue" evidence="13">
    <location>
        <position position="1"/>
    </location>
</feature>
<dbReference type="InterPro" id="IPR044856">
    <property type="entry name" value="Malate_synth_C_sf"/>
</dbReference>
<keyword evidence="4 9" id="KW-0329">Glyoxylate bypass</keyword>
<comment type="similarity">
    <text evidence="2 9">Belongs to the malate synthase family.</text>
</comment>
<evidence type="ECO:0000256" key="4">
    <source>
        <dbReference type="ARBA" id="ARBA00022435"/>
    </source>
</evidence>
<dbReference type="Pfam" id="PF20659">
    <property type="entry name" value="MS_C"/>
    <property type="match status" value="1"/>
</dbReference>
<feature type="domain" description="Malate synthase C-terminal" evidence="12">
    <location>
        <begin position="502"/>
        <end position="619"/>
    </location>
</feature>
<dbReference type="FunFam" id="1.20.1220.12:FF:000001">
    <property type="entry name" value="Malate synthase"/>
    <property type="match status" value="1"/>
</dbReference>
<sequence length="626" mass="70075">ECRSMHIRIVCSRSILSQLHLQRYRRGDTPHSRLHTSQLRASARSVRPQNYGSIPSRPIIHLVQGKMPGLDVRSSTQQANGKMYAQKASSEGSYTTPEGVTVLGAYKPEFESILTEDALSFVASLARKYSSRVTELLARRKSIQAAFDAGAKPKFFAETQHVRDGDWRVGPLPADFLDRRVEITGPTDRKMVINALNSGASVYMPDFEDSNCPTWDNMVRGQVNLRDAVRRTITHTDPRSGKHYALKEEVAVLTVRPRGWHLWEHHVMVDGAPVPGALFDFGLYFFHNAHRLLENGSGPYFYLPKMEHYLECRLWNEVFVTAQAALGIPRGTIKATCLIETLPAAFQMDEFLYELREHSAGLNCGRWDYMFSFIKTMRNDPSRVMPNRSMLTMEMPFMRAYTLLVIKTCHRRGAFAIGGMSAAIPIKDDPARNAAVMDKVRADKLREVCDGHDGSWVAHPGLIPIAREVFDAHMPGPNQIHRQREDVEVTAAELLAVPEGPRTRAEMRQNVAVTIGYLAAWLGGNGCVPLHNLMEDAATAEISRAQVWQWLRWGATLENGAPLTAADVREAVDEEFAALEARLGRHVVAAGEYLDAAFLTKMMTCGRELHDFLTLPAQDILLAMGN</sequence>
<dbReference type="InterPro" id="IPR001465">
    <property type="entry name" value="Malate_synthase_TIM"/>
</dbReference>
<evidence type="ECO:0000256" key="6">
    <source>
        <dbReference type="ARBA" id="ARBA00022679"/>
    </source>
</evidence>
<evidence type="ECO:0000256" key="1">
    <source>
        <dbReference type="ARBA" id="ARBA00004757"/>
    </source>
</evidence>
<dbReference type="UniPathway" id="UPA00703">
    <property type="reaction ID" value="UER00720"/>
</dbReference>
<keyword evidence="6 9" id="KW-0808">Transferase</keyword>
<dbReference type="GO" id="GO:0005737">
    <property type="term" value="C:cytoplasm"/>
    <property type="evidence" value="ECO:0007669"/>
    <property type="project" value="TreeGrafter"/>
</dbReference>